<dbReference type="PANTHER" id="PTHR11558:SF11">
    <property type="entry name" value="SPERMIDINE SYNTHASE"/>
    <property type="match status" value="1"/>
</dbReference>
<dbReference type="InterPro" id="IPR030373">
    <property type="entry name" value="PABS_CS"/>
</dbReference>
<dbReference type="PROSITE" id="PS01330">
    <property type="entry name" value="PABS_1"/>
    <property type="match status" value="1"/>
</dbReference>
<dbReference type="PANTHER" id="PTHR11558">
    <property type="entry name" value="SPERMIDINE/SPERMINE SYNTHASE"/>
    <property type="match status" value="1"/>
</dbReference>
<dbReference type="FunFam" id="3.40.50.150:FF:000013">
    <property type="entry name" value="Spermidine synthase"/>
    <property type="match status" value="1"/>
</dbReference>
<dbReference type="InterPro" id="IPR035246">
    <property type="entry name" value="Spermidine_synt_N"/>
</dbReference>
<dbReference type="InterPro" id="IPR029063">
    <property type="entry name" value="SAM-dependent_MTases_sf"/>
</dbReference>
<dbReference type="SUPFAM" id="SSF53335">
    <property type="entry name" value="S-adenosyl-L-methionine-dependent methyltransferases"/>
    <property type="match status" value="1"/>
</dbReference>
<sequence>MNAFQEGWFTEIGTLHDDITLSARVEKVLFHEKSKYQDILIFQSPCWGKVLVLDDAIQLSQFDEYSWQEMASFISLNSHPNPKKVLIIGGGVGGVIREVSKHPLVESVAICELDKVVYEASQKFLPFMAKGFNNSKYKLYFADGAQFVKNHQNEFDVIITDSPDPKGVAACLFENSYYKSLQKALKPDGIIISQGETFWYDKKLVSDMIKMCKTIFPVVDYAVSYVATYPAGQIGYLCCSNSPKTNFRVPLHKFSHETLKEFNLKYYTPDTHRAAFALPLSVAEELGVKWEVK</sequence>
<evidence type="ECO:0000313" key="7">
    <source>
        <dbReference type="Proteomes" id="UP001054837"/>
    </source>
</evidence>
<evidence type="ECO:0000256" key="1">
    <source>
        <dbReference type="ARBA" id="ARBA00007867"/>
    </source>
</evidence>
<dbReference type="HAMAP" id="MF_00198">
    <property type="entry name" value="Spermidine_synth"/>
    <property type="match status" value="1"/>
</dbReference>
<dbReference type="InterPro" id="IPR001045">
    <property type="entry name" value="Spermi_synthase"/>
</dbReference>
<dbReference type="GO" id="GO:0004766">
    <property type="term" value="F:spermidine synthase activity"/>
    <property type="evidence" value="ECO:0007669"/>
    <property type="project" value="TreeGrafter"/>
</dbReference>
<feature type="active site" description="Proton acceptor" evidence="3">
    <location>
        <position position="161"/>
    </location>
</feature>
<comment type="similarity">
    <text evidence="1 4">Belongs to the spermidine/spermine synthase family.</text>
</comment>
<keyword evidence="7" id="KW-1185">Reference proteome</keyword>
<dbReference type="InterPro" id="IPR030374">
    <property type="entry name" value="PABS"/>
</dbReference>
<evidence type="ECO:0000313" key="6">
    <source>
        <dbReference type="EMBL" id="GIX93754.1"/>
    </source>
</evidence>
<evidence type="ECO:0000259" key="5">
    <source>
        <dbReference type="PROSITE" id="PS51006"/>
    </source>
</evidence>
<dbReference type="Pfam" id="PF01564">
    <property type="entry name" value="Spermine_synth"/>
    <property type="match status" value="1"/>
</dbReference>
<protein>
    <submittedName>
        <fullName evidence="6">Spermidine synthase</fullName>
    </submittedName>
</protein>
<dbReference type="NCBIfam" id="TIGR00417">
    <property type="entry name" value="speE"/>
    <property type="match status" value="1"/>
</dbReference>
<dbReference type="EMBL" id="BPLQ01002541">
    <property type="protein sequence ID" value="GIX93754.1"/>
    <property type="molecule type" value="Genomic_DNA"/>
</dbReference>
<proteinExistence type="inferred from homology"/>
<keyword evidence="3" id="KW-0620">Polyamine biosynthesis</keyword>
<dbReference type="AlphaFoldDB" id="A0AAV4PAV3"/>
<dbReference type="Gene3D" id="2.30.140.10">
    <property type="entry name" value="Spermidine synthase, tetramerisation domain"/>
    <property type="match status" value="1"/>
</dbReference>
<feature type="domain" description="PABS" evidence="5">
    <location>
        <begin position="6"/>
        <end position="241"/>
    </location>
</feature>
<evidence type="ECO:0000256" key="3">
    <source>
        <dbReference type="PROSITE-ProRule" id="PRU00354"/>
    </source>
</evidence>
<organism evidence="6 7">
    <name type="scientific">Caerostris darwini</name>
    <dbReference type="NCBI Taxonomy" id="1538125"/>
    <lineage>
        <taxon>Eukaryota</taxon>
        <taxon>Metazoa</taxon>
        <taxon>Ecdysozoa</taxon>
        <taxon>Arthropoda</taxon>
        <taxon>Chelicerata</taxon>
        <taxon>Arachnida</taxon>
        <taxon>Araneae</taxon>
        <taxon>Araneomorphae</taxon>
        <taxon>Entelegynae</taxon>
        <taxon>Araneoidea</taxon>
        <taxon>Araneidae</taxon>
        <taxon>Caerostris</taxon>
    </lineage>
</organism>
<keyword evidence="2 3" id="KW-0808">Transferase</keyword>
<dbReference type="Proteomes" id="UP001054837">
    <property type="component" value="Unassembled WGS sequence"/>
</dbReference>
<dbReference type="PROSITE" id="PS51006">
    <property type="entry name" value="PABS_2"/>
    <property type="match status" value="1"/>
</dbReference>
<comment type="caution">
    <text evidence="6">The sequence shown here is derived from an EMBL/GenBank/DDBJ whole genome shotgun (WGS) entry which is preliminary data.</text>
</comment>
<reference evidence="6 7" key="1">
    <citation type="submission" date="2021-06" db="EMBL/GenBank/DDBJ databases">
        <title>Caerostris darwini draft genome.</title>
        <authorList>
            <person name="Kono N."/>
            <person name="Arakawa K."/>
        </authorList>
    </citation>
    <scope>NUCLEOTIDE SEQUENCE [LARGE SCALE GENOMIC DNA]</scope>
</reference>
<evidence type="ECO:0000256" key="2">
    <source>
        <dbReference type="ARBA" id="ARBA00022679"/>
    </source>
</evidence>
<dbReference type="InterPro" id="IPR037163">
    <property type="entry name" value="Spermidine_synt_N_sf"/>
</dbReference>
<dbReference type="Pfam" id="PF17284">
    <property type="entry name" value="Spermine_synt_N"/>
    <property type="match status" value="1"/>
</dbReference>
<dbReference type="GO" id="GO:0008295">
    <property type="term" value="P:spermidine biosynthetic process"/>
    <property type="evidence" value="ECO:0007669"/>
    <property type="project" value="TreeGrafter"/>
</dbReference>
<accession>A0AAV4PAV3</accession>
<dbReference type="Gene3D" id="3.40.50.150">
    <property type="entry name" value="Vaccinia Virus protein VP39"/>
    <property type="match status" value="1"/>
</dbReference>
<dbReference type="NCBIfam" id="NF002010">
    <property type="entry name" value="PRK00811.1"/>
    <property type="match status" value="1"/>
</dbReference>
<name>A0AAV4PAV3_9ARAC</name>
<gene>
    <name evidence="6" type="primary">Srm</name>
    <name evidence="6" type="ORF">CDAR_606271</name>
</gene>
<evidence type="ECO:0000256" key="4">
    <source>
        <dbReference type="RuleBase" id="RU003836"/>
    </source>
</evidence>
<dbReference type="GO" id="GO:0005829">
    <property type="term" value="C:cytosol"/>
    <property type="evidence" value="ECO:0007669"/>
    <property type="project" value="TreeGrafter"/>
</dbReference>